<reference evidence="3 4" key="1">
    <citation type="submission" date="2020-08" db="EMBL/GenBank/DDBJ databases">
        <title>Genomic Encyclopedia of Type Strains, Phase IV (KMG-IV): sequencing the most valuable type-strain genomes for metagenomic binning, comparative biology and taxonomic classification.</title>
        <authorList>
            <person name="Goeker M."/>
        </authorList>
    </citation>
    <scope>NUCLEOTIDE SEQUENCE [LARGE SCALE GENOMIC DNA]</scope>
    <source>
        <strain evidence="3 4">DSM 25481</strain>
    </source>
</reference>
<protein>
    <recommendedName>
        <fullName evidence="5">DUF459 domain-containing protein</fullName>
    </recommendedName>
</protein>
<dbReference type="InterPro" id="IPR007407">
    <property type="entry name" value="DUF459"/>
</dbReference>
<dbReference type="Proteomes" id="UP000528964">
    <property type="component" value="Unassembled WGS sequence"/>
</dbReference>
<dbReference type="SUPFAM" id="SSF52266">
    <property type="entry name" value="SGNH hydrolase"/>
    <property type="match status" value="1"/>
</dbReference>
<dbReference type="AlphaFoldDB" id="A0A7W6GF87"/>
<feature type="chain" id="PRO_5030818765" description="DUF459 domain-containing protein" evidence="2">
    <location>
        <begin position="27"/>
        <end position="494"/>
    </location>
</feature>
<comment type="caution">
    <text evidence="3">The sequence shown here is derived from an EMBL/GenBank/DDBJ whole genome shotgun (WGS) entry which is preliminary data.</text>
</comment>
<evidence type="ECO:0000256" key="1">
    <source>
        <dbReference type="SAM" id="MobiDB-lite"/>
    </source>
</evidence>
<dbReference type="InterPro" id="IPR036514">
    <property type="entry name" value="SGNH_hydro_sf"/>
</dbReference>
<feature type="signal peptide" evidence="2">
    <location>
        <begin position="1"/>
        <end position="26"/>
    </location>
</feature>
<accession>A0A7W6GF87</accession>
<dbReference type="Gene3D" id="3.40.50.1110">
    <property type="entry name" value="SGNH hydrolase"/>
    <property type="match status" value="1"/>
</dbReference>
<feature type="compositionally biased region" description="Pro residues" evidence="1">
    <location>
        <begin position="484"/>
        <end position="494"/>
    </location>
</feature>
<evidence type="ECO:0000313" key="4">
    <source>
        <dbReference type="Proteomes" id="UP000528964"/>
    </source>
</evidence>
<feature type="compositionally biased region" description="Basic and acidic residues" evidence="1">
    <location>
        <begin position="100"/>
        <end position="119"/>
    </location>
</feature>
<evidence type="ECO:0008006" key="5">
    <source>
        <dbReference type="Google" id="ProtNLM"/>
    </source>
</evidence>
<sequence>MKRLVLGALLAIFAAQMLAFAPEAGAQDYYRRYQEAPPPSERSARQRRYVDEDDAYFQRRMQYYRRDQVARRQQEARRSTEAARPRSVFPIPFLQRLFGSRDDDEREAPGDWRARRDPGAVEVRPQRRTVRRSRPPAEPAKTPLPPNVVALPKVAPDTFVAVFGDTVADELAGGLEEAFVDAPGLVVRRHVKANAGLVRSDYFDVVADARKAVESEQITFAVIDVGVNDRQPFVDMRHAPPLSDEWIRRYGERVNALLAPFREKKIPVYWVGLAPSESRKASADHTALNTLIKERVEAAGGTYVDVWEGFVDEGGAYMADGPQLDGQIGRLRLDDGVHFSRAGARKLAHYVEREIRKVYRPSASDPNAMIGAIAPEGDPQPPPGAPGEMNRPRPLSSPMIVLTAPRKAEGGALAAAAMAVPARDASPDAERVLVNGETLDPEPGRLDDHRWPGATPAKAESKPETPAAPDAGPRAGLDNARTPTPSPTAPQPQP</sequence>
<gene>
    <name evidence="3" type="ORF">GGR24_000067</name>
</gene>
<proteinExistence type="predicted"/>
<feature type="region of interest" description="Disordered" evidence="1">
    <location>
        <begin position="437"/>
        <end position="494"/>
    </location>
</feature>
<dbReference type="EMBL" id="JACIDR010000001">
    <property type="protein sequence ID" value="MBB3971434.1"/>
    <property type="molecule type" value="Genomic_DNA"/>
</dbReference>
<dbReference type="GO" id="GO:0016788">
    <property type="term" value="F:hydrolase activity, acting on ester bonds"/>
    <property type="evidence" value="ECO:0007669"/>
    <property type="project" value="UniProtKB-ARBA"/>
</dbReference>
<feature type="compositionally biased region" description="Basic and acidic residues" evidence="1">
    <location>
        <begin position="442"/>
        <end position="451"/>
    </location>
</feature>
<evidence type="ECO:0000313" key="3">
    <source>
        <dbReference type="EMBL" id="MBB3971434.1"/>
    </source>
</evidence>
<evidence type="ECO:0000256" key="2">
    <source>
        <dbReference type="SAM" id="SignalP"/>
    </source>
</evidence>
<keyword evidence="2" id="KW-0732">Signal</keyword>
<feature type="region of interest" description="Disordered" evidence="1">
    <location>
        <begin position="366"/>
        <end position="396"/>
    </location>
</feature>
<keyword evidence="4" id="KW-1185">Reference proteome</keyword>
<dbReference type="Pfam" id="PF04311">
    <property type="entry name" value="DUF459"/>
    <property type="match status" value="1"/>
</dbReference>
<feature type="region of interest" description="Disordered" evidence="1">
    <location>
        <begin position="100"/>
        <end position="144"/>
    </location>
</feature>
<name>A0A7W6GF87_9HYPH</name>
<dbReference type="RefSeq" id="WP_183393315.1">
    <property type="nucleotide sequence ID" value="NZ_JACIDR010000001.1"/>
</dbReference>
<organism evidence="3 4">
    <name type="scientific">Hansschlegelia beijingensis</name>
    <dbReference type="NCBI Taxonomy" id="1133344"/>
    <lineage>
        <taxon>Bacteria</taxon>
        <taxon>Pseudomonadati</taxon>
        <taxon>Pseudomonadota</taxon>
        <taxon>Alphaproteobacteria</taxon>
        <taxon>Hyphomicrobiales</taxon>
        <taxon>Methylopilaceae</taxon>
        <taxon>Hansschlegelia</taxon>
    </lineage>
</organism>